<dbReference type="AlphaFoldDB" id="A0A934MBX0"/>
<keyword evidence="3" id="KW-0804">Transcription</keyword>
<gene>
    <name evidence="6" type="ORF">JCR33_02880</name>
</gene>
<accession>A0A934MBX0</accession>
<evidence type="ECO:0000256" key="2">
    <source>
        <dbReference type="ARBA" id="ARBA00023015"/>
    </source>
</evidence>
<dbReference type="RefSeq" id="WP_198880479.1">
    <property type="nucleotide sequence ID" value="NZ_JAEKJA010000001.1"/>
</dbReference>
<evidence type="ECO:0000256" key="4">
    <source>
        <dbReference type="PROSITE-ProRule" id="PRU00169"/>
    </source>
</evidence>
<evidence type="ECO:0000313" key="7">
    <source>
        <dbReference type="Proteomes" id="UP000609531"/>
    </source>
</evidence>
<dbReference type="GO" id="GO:0000160">
    <property type="term" value="P:phosphorelay signal transduction system"/>
    <property type="evidence" value="ECO:0007669"/>
    <property type="project" value="InterPro"/>
</dbReference>
<proteinExistence type="predicted"/>
<evidence type="ECO:0000313" key="6">
    <source>
        <dbReference type="EMBL" id="MBJ3774612.1"/>
    </source>
</evidence>
<dbReference type="SUPFAM" id="SSF52172">
    <property type="entry name" value="CheY-like"/>
    <property type="match status" value="1"/>
</dbReference>
<dbReference type="Gene3D" id="3.40.50.2300">
    <property type="match status" value="1"/>
</dbReference>
<evidence type="ECO:0000259" key="5">
    <source>
        <dbReference type="PROSITE" id="PS50110"/>
    </source>
</evidence>
<dbReference type="SMART" id="SM00448">
    <property type="entry name" value="REC"/>
    <property type="match status" value="1"/>
</dbReference>
<dbReference type="Proteomes" id="UP000609531">
    <property type="component" value="Unassembled WGS sequence"/>
</dbReference>
<dbReference type="InterPro" id="IPR050595">
    <property type="entry name" value="Bact_response_regulator"/>
</dbReference>
<dbReference type="PANTHER" id="PTHR44591">
    <property type="entry name" value="STRESS RESPONSE REGULATOR PROTEIN 1"/>
    <property type="match status" value="1"/>
</dbReference>
<keyword evidence="1 4" id="KW-0597">Phosphoprotein</keyword>
<feature type="domain" description="Response regulatory" evidence="5">
    <location>
        <begin position="10"/>
        <end position="125"/>
    </location>
</feature>
<sequence length="130" mass="14154">MRLPSTERLSVLVVEDEPLIAMHLKLCVEAFGHKVCGVAATADDAIELGLTHRPDVMLTDLRLRGGTSGEHAARVLFETIGLRAIFVSGNLDPDMRAQLSDLSPIAMIMKPFGIQEIERALSLVRPPPQS</sequence>
<dbReference type="InterPro" id="IPR011006">
    <property type="entry name" value="CheY-like_superfamily"/>
</dbReference>
<keyword evidence="7" id="KW-1185">Reference proteome</keyword>
<organism evidence="6 7">
    <name type="scientific">Acuticoccus mangrovi</name>
    <dbReference type="NCBI Taxonomy" id="2796142"/>
    <lineage>
        <taxon>Bacteria</taxon>
        <taxon>Pseudomonadati</taxon>
        <taxon>Pseudomonadota</taxon>
        <taxon>Alphaproteobacteria</taxon>
        <taxon>Hyphomicrobiales</taxon>
        <taxon>Amorphaceae</taxon>
        <taxon>Acuticoccus</taxon>
    </lineage>
</organism>
<keyword evidence="2" id="KW-0805">Transcription regulation</keyword>
<evidence type="ECO:0000256" key="1">
    <source>
        <dbReference type="ARBA" id="ARBA00022553"/>
    </source>
</evidence>
<dbReference type="InterPro" id="IPR001789">
    <property type="entry name" value="Sig_transdc_resp-reg_receiver"/>
</dbReference>
<evidence type="ECO:0000256" key="3">
    <source>
        <dbReference type="ARBA" id="ARBA00023163"/>
    </source>
</evidence>
<feature type="modified residue" description="4-aspartylphosphate" evidence="4">
    <location>
        <position position="60"/>
    </location>
</feature>
<dbReference type="PROSITE" id="PS50110">
    <property type="entry name" value="RESPONSE_REGULATORY"/>
    <property type="match status" value="1"/>
</dbReference>
<comment type="caution">
    <text evidence="6">The sequence shown here is derived from an EMBL/GenBank/DDBJ whole genome shotgun (WGS) entry which is preliminary data.</text>
</comment>
<protein>
    <submittedName>
        <fullName evidence="6">Response regulator</fullName>
    </submittedName>
</protein>
<dbReference type="EMBL" id="JAEKJA010000001">
    <property type="protein sequence ID" value="MBJ3774612.1"/>
    <property type="molecule type" value="Genomic_DNA"/>
</dbReference>
<name>A0A934MBX0_9HYPH</name>
<dbReference type="PANTHER" id="PTHR44591:SF3">
    <property type="entry name" value="RESPONSE REGULATORY DOMAIN-CONTAINING PROTEIN"/>
    <property type="match status" value="1"/>
</dbReference>
<reference evidence="6" key="1">
    <citation type="submission" date="2020-12" db="EMBL/GenBank/DDBJ databases">
        <title>Bacterial taxonomy.</title>
        <authorList>
            <person name="Pan X."/>
        </authorList>
    </citation>
    <scope>NUCLEOTIDE SEQUENCE</scope>
    <source>
        <strain evidence="6">B2012</strain>
    </source>
</reference>
<dbReference type="Pfam" id="PF00072">
    <property type="entry name" value="Response_reg"/>
    <property type="match status" value="1"/>
</dbReference>